<feature type="transmembrane region" description="Helical" evidence="1">
    <location>
        <begin position="20"/>
        <end position="41"/>
    </location>
</feature>
<reference evidence="2" key="1">
    <citation type="submission" date="2023-06" db="EMBL/GenBank/DDBJ databases">
        <title>Genomic analysis of the entomopathogenic nematode Steinernema hermaphroditum.</title>
        <authorList>
            <person name="Schwarz E.M."/>
            <person name="Heppert J.K."/>
            <person name="Baniya A."/>
            <person name="Schwartz H.T."/>
            <person name="Tan C.-H."/>
            <person name="Antoshechkin I."/>
            <person name="Sternberg P.W."/>
            <person name="Goodrich-Blair H."/>
            <person name="Dillman A.R."/>
        </authorList>
    </citation>
    <scope>NUCLEOTIDE SEQUENCE</scope>
    <source>
        <strain evidence="2">PS9179</strain>
        <tissue evidence="2">Whole animal</tissue>
    </source>
</reference>
<sequence length="207" mass="22702">MAPEDIVLEYEAYYWFPRTIITVSTAVSIPLSLLVMFLIVFKSPKHLRVYKYILLNITMWVFVSDVVAEIIFLPMPLFDILAVYSAGLAKPLGPVAGFVLTVFIGFLFGGYLVSLLFAFVYRYRSLKHEALSICGQKIANTSSISGTTTIIIITDITEVTVVGEAMVVGADMGMDMEGTDTAMATATDTAMATVTEDIGENDKRIVL</sequence>
<dbReference type="AlphaFoldDB" id="A0AA39HAC9"/>
<keyword evidence="1" id="KW-1133">Transmembrane helix</keyword>
<evidence type="ECO:0008006" key="4">
    <source>
        <dbReference type="Google" id="ProtNLM"/>
    </source>
</evidence>
<feature type="transmembrane region" description="Helical" evidence="1">
    <location>
        <begin position="53"/>
        <end position="75"/>
    </location>
</feature>
<name>A0AA39HAC9_9BILA</name>
<gene>
    <name evidence="2" type="ORF">QR680_016188</name>
</gene>
<evidence type="ECO:0000256" key="1">
    <source>
        <dbReference type="SAM" id="Phobius"/>
    </source>
</evidence>
<evidence type="ECO:0000313" key="3">
    <source>
        <dbReference type="Proteomes" id="UP001175271"/>
    </source>
</evidence>
<evidence type="ECO:0000313" key="2">
    <source>
        <dbReference type="EMBL" id="KAK0402173.1"/>
    </source>
</evidence>
<keyword evidence="3" id="KW-1185">Reference proteome</keyword>
<dbReference type="Pfam" id="PF10327">
    <property type="entry name" value="7TM_GPCR_Sri"/>
    <property type="match status" value="1"/>
</dbReference>
<comment type="caution">
    <text evidence="2">The sequence shown here is derived from an EMBL/GenBank/DDBJ whole genome shotgun (WGS) entry which is preliminary data.</text>
</comment>
<proteinExistence type="predicted"/>
<feature type="transmembrane region" description="Helical" evidence="1">
    <location>
        <begin position="95"/>
        <end position="121"/>
    </location>
</feature>
<organism evidence="2 3">
    <name type="scientific">Steinernema hermaphroditum</name>
    <dbReference type="NCBI Taxonomy" id="289476"/>
    <lineage>
        <taxon>Eukaryota</taxon>
        <taxon>Metazoa</taxon>
        <taxon>Ecdysozoa</taxon>
        <taxon>Nematoda</taxon>
        <taxon>Chromadorea</taxon>
        <taxon>Rhabditida</taxon>
        <taxon>Tylenchina</taxon>
        <taxon>Panagrolaimomorpha</taxon>
        <taxon>Strongyloidoidea</taxon>
        <taxon>Steinernematidae</taxon>
        <taxon>Steinernema</taxon>
    </lineage>
</organism>
<protein>
    <recommendedName>
        <fullName evidence="4">G-protein coupled receptors family 1 profile domain-containing protein</fullName>
    </recommendedName>
</protein>
<accession>A0AA39HAC9</accession>
<keyword evidence="1" id="KW-0472">Membrane</keyword>
<dbReference type="Proteomes" id="UP001175271">
    <property type="component" value="Unassembled WGS sequence"/>
</dbReference>
<dbReference type="EMBL" id="JAUCMV010000004">
    <property type="protein sequence ID" value="KAK0402173.1"/>
    <property type="molecule type" value="Genomic_DNA"/>
</dbReference>
<keyword evidence="1" id="KW-0812">Transmembrane</keyword>
<dbReference type="InterPro" id="IPR019429">
    <property type="entry name" value="7TM_GPCR_serpentine_rcpt_Sri"/>
</dbReference>